<accession>A0A1R3GJC2</accession>
<protein>
    <submittedName>
        <fullName evidence="1">Uncharacterized protein</fullName>
    </submittedName>
</protein>
<proteinExistence type="predicted"/>
<reference evidence="2" key="1">
    <citation type="submission" date="2013-09" db="EMBL/GenBank/DDBJ databases">
        <title>Corchorus olitorius genome sequencing.</title>
        <authorList>
            <person name="Alam M."/>
            <person name="Haque M.S."/>
            <person name="Islam M.S."/>
            <person name="Emdad E.M."/>
            <person name="Islam M.M."/>
            <person name="Ahmed B."/>
            <person name="Halim A."/>
            <person name="Hossen Q.M.M."/>
            <person name="Hossain M.Z."/>
            <person name="Ahmed R."/>
            <person name="Khan M.M."/>
            <person name="Islam R."/>
            <person name="Rashid M.M."/>
            <person name="Khan S.A."/>
            <person name="Rahman M.S."/>
            <person name="Alam M."/>
            <person name="Yahiya A.S."/>
            <person name="Khan M.S."/>
            <person name="Azam M.S."/>
            <person name="Haque T."/>
            <person name="Lashkar M.Z.H."/>
            <person name="Akhand A.I."/>
            <person name="Morshed G."/>
            <person name="Roy S."/>
            <person name="Uddin K.S."/>
            <person name="Rabeya T."/>
            <person name="Hossain A.S."/>
            <person name="Chowdhury A."/>
            <person name="Snigdha A.R."/>
            <person name="Mortoza M.S."/>
            <person name="Matin S.A."/>
            <person name="Hoque S.M.E."/>
            <person name="Islam M.K."/>
            <person name="Roy D.K."/>
            <person name="Haider R."/>
            <person name="Moosa M.M."/>
            <person name="Elias S.M."/>
            <person name="Hasan A.M."/>
            <person name="Jahan S."/>
            <person name="Shafiuddin M."/>
            <person name="Mahmood N."/>
            <person name="Shommy N.S."/>
        </authorList>
    </citation>
    <scope>NUCLEOTIDE SEQUENCE [LARGE SCALE GENOMIC DNA]</scope>
    <source>
        <strain evidence="2">cv. O-4</strain>
    </source>
</reference>
<dbReference type="AlphaFoldDB" id="A0A1R3GJC2"/>
<keyword evidence="2" id="KW-1185">Reference proteome</keyword>
<sequence>MAKPKFHFSPEFNHSSPIKSKEYNKYSKQAEIYLFPFAACLKLIGQDAYHPM</sequence>
<comment type="caution">
    <text evidence="1">The sequence shown here is derived from an EMBL/GenBank/DDBJ whole genome shotgun (WGS) entry which is preliminary data.</text>
</comment>
<dbReference type="EMBL" id="AWUE01022448">
    <property type="protein sequence ID" value="OMO58157.1"/>
    <property type="molecule type" value="Genomic_DNA"/>
</dbReference>
<evidence type="ECO:0000313" key="1">
    <source>
        <dbReference type="EMBL" id="OMO58157.1"/>
    </source>
</evidence>
<dbReference type="Proteomes" id="UP000187203">
    <property type="component" value="Unassembled WGS sequence"/>
</dbReference>
<name>A0A1R3GJC2_9ROSI</name>
<organism evidence="1 2">
    <name type="scientific">Corchorus olitorius</name>
    <dbReference type="NCBI Taxonomy" id="93759"/>
    <lineage>
        <taxon>Eukaryota</taxon>
        <taxon>Viridiplantae</taxon>
        <taxon>Streptophyta</taxon>
        <taxon>Embryophyta</taxon>
        <taxon>Tracheophyta</taxon>
        <taxon>Spermatophyta</taxon>
        <taxon>Magnoliopsida</taxon>
        <taxon>eudicotyledons</taxon>
        <taxon>Gunneridae</taxon>
        <taxon>Pentapetalae</taxon>
        <taxon>rosids</taxon>
        <taxon>malvids</taxon>
        <taxon>Malvales</taxon>
        <taxon>Malvaceae</taxon>
        <taxon>Grewioideae</taxon>
        <taxon>Apeibeae</taxon>
        <taxon>Corchorus</taxon>
    </lineage>
</organism>
<gene>
    <name evidence="1" type="ORF">COLO4_34835</name>
</gene>
<evidence type="ECO:0000313" key="2">
    <source>
        <dbReference type="Proteomes" id="UP000187203"/>
    </source>
</evidence>